<comment type="caution">
    <text evidence="4">The sequence shown here is derived from an EMBL/GenBank/DDBJ whole genome shotgun (WGS) entry which is preliminary data.</text>
</comment>
<evidence type="ECO:0000313" key="4">
    <source>
        <dbReference type="EMBL" id="KAK7504648.1"/>
    </source>
</evidence>
<keyword evidence="2" id="KW-0274">FAD</keyword>
<evidence type="ECO:0008006" key="6">
    <source>
        <dbReference type="Google" id="ProtNLM"/>
    </source>
</evidence>
<accession>A0ABD0M036</accession>
<organism evidence="4 5">
    <name type="scientific">Batillaria attramentaria</name>
    <dbReference type="NCBI Taxonomy" id="370345"/>
    <lineage>
        <taxon>Eukaryota</taxon>
        <taxon>Metazoa</taxon>
        <taxon>Spiralia</taxon>
        <taxon>Lophotrochozoa</taxon>
        <taxon>Mollusca</taxon>
        <taxon>Gastropoda</taxon>
        <taxon>Caenogastropoda</taxon>
        <taxon>Sorbeoconcha</taxon>
        <taxon>Cerithioidea</taxon>
        <taxon>Batillariidae</taxon>
        <taxon>Batillaria</taxon>
    </lineage>
</organism>
<evidence type="ECO:0000313" key="5">
    <source>
        <dbReference type="Proteomes" id="UP001519460"/>
    </source>
</evidence>
<name>A0ABD0M036_9CAEN</name>
<protein>
    <recommendedName>
        <fullName evidence="6">Flavin-containing monooxygenase</fullName>
    </recommendedName>
</protein>
<dbReference type="InterPro" id="IPR050346">
    <property type="entry name" value="FMO-like"/>
</dbReference>
<evidence type="ECO:0000256" key="2">
    <source>
        <dbReference type="ARBA" id="ARBA00022827"/>
    </source>
</evidence>
<evidence type="ECO:0000256" key="3">
    <source>
        <dbReference type="ARBA" id="ARBA00023002"/>
    </source>
</evidence>
<dbReference type="PANTHER" id="PTHR23023">
    <property type="entry name" value="DIMETHYLANILINE MONOOXYGENASE"/>
    <property type="match status" value="1"/>
</dbReference>
<dbReference type="Gene3D" id="3.50.50.60">
    <property type="entry name" value="FAD/NAD(P)-binding domain"/>
    <property type="match status" value="1"/>
</dbReference>
<dbReference type="EMBL" id="JACVVK020000014">
    <property type="protein sequence ID" value="KAK7504648.1"/>
    <property type="molecule type" value="Genomic_DNA"/>
</dbReference>
<keyword evidence="3" id="KW-0560">Oxidoreductase</keyword>
<keyword evidence="5" id="KW-1185">Reference proteome</keyword>
<keyword evidence="1" id="KW-0285">Flavoprotein</keyword>
<sequence length="67" mass="6864">MVIDVAVIGAGAAGLCAVRHLASRPSTFSVTAFEQGEKVGGTWVYTENLRQGPTPTGCPSTPACSKI</sequence>
<dbReference type="PRINTS" id="PR00419">
    <property type="entry name" value="ADXRDTASE"/>
</dbReference>
<proteinExistence type="predicted"/>
<dbReference type="GO" id="GO:0016491">
    <property type="term" value="F:oxidoreductase activity"/>
    <property type="evidence" value="ECO:0007669"/>
    <property type="project" value="UniProtKB-KW"/>
</dbReference>
<dbReference type="AlphaFoldDB" id="A0ABD0M036"/>
<evidence type="ECO:0000256" key="1">
    <source>
        <dbReference type="ARBA" id="ARBA00022630"/>
    </source>
</evidence>
<dbReference type="InterPro" id="IPR036188">
    <property type="entry name" value="FAD/NAD-bd_sf"/>
</dbReference>
<dbReference type="Pfam" id="PF13450">
    <property type="entry name" value="NAD_binding_8"/>
    <property type="match status" value="1"/>
</dbReference>
<dbReference type="SUPFAM" id="SSF51905">
    <property type="entry name" value="FAD/NAD(P)-binding domain"/>
    <property type="match status" value="1"/>
</dbReference>
<dbReference type="Proteomes" id="UP001519460">
    <property type="component" value="Unassembled WGS sequence"/>
</dbReference>
<reference evidence="4 5" key="1">
    <citation type="journal article" date="2023" name="Sci. Data">
        <title>Genome assembly of the Korean intertidal mud-creeper Batillaria attramentaria.</title>
        <authorList>
            <person name="Patra A.K."/>
            <person name="Ho P.T."/>
            <person name="Jun S."/>
            <person name="Lee S.J."/>
            <person name="Kim Y."/>
            <person name="Won Y.J."/>
        </authorList>
    </citation>
    <scope>NUCLEOTIDE SEQUENCE [LARGE SCALE GENOMIC DNA]</scope>
    <source>
        <strain evidence="4">Wonlab-2016</strain>
    </source>
</reference>
<gene>
    <name evidence="4" type="ORF">BaRGS_00004134</name>
</gene>